<dbReference type="OMA" id="ITKAQPV"/>
<evidence type="ECO:0000313" key="3">
    <source>
        <dbReference type="EMBL" id="CAG1839170.1"/>
    </source>
</evidence>
<proteinExistence type="predicted"/>
<reference evidence="3" key="1">
    <citation type="submission" date="2021-03" db="EMBL/GenBank/DDBJ databases">
        <authorList>
            <consortium name="Genoscope - CEA"/>
            <person name="William W."/>
        </authorList>
    </citation>
    <scope>NUCLEOTIDE SEQUENCE</scope>
    <source>
        <strain evidence="3">Doubled-haploid Pahang</strain>
    </source>
</reference>
<organism evidence="4 5">
    <name type="scientific">Musa acuminata subsp. malaccensis</name>
    <name type="common">Wild banana</name>
    <name type="synonym">Musa malaccensis</name>
    <dbReference type="NCBI Taxonomy" id="214687"/>
    <lineage>
        <taxon>Eukaryota</taxon>
        <taxon>Viridiplantae</taxon>
        <taxon>Streptophyta</taxon>
        <taxon>Embryophyta</taxon>
        <taxon>Tracheophyta</taxon>
        <taxon>Spermatophyta</taxon>
        <taxon>Magnoliopsida</taxon>
        <taxon>Liliopsida</taxon>
        <taxon>Zingiberales</taxon>
        <taxon>Musaceae</taxon>
        <taxon>Musa</taxon>
    </lineage>
</organism>
<name>A0A804J6Z8_MUSAM</name>
<dbReference type="FunCoup" id="A0A804J6Z8">
    <property type="interactions" value="5044"/>
</dbReference>
<sequence length="598" mass="67807">MNDTNRGTPEKKLYTRLRLWQFPDKYILEPIDGTAESFLSISRFDGSINLIGELSKCNATESPNVRTIFGVIGMLKLLVGTYLLVITERESVGSYLGHAIYRVSGMQILPCNHSLNNSSAEQKKMEAEFSVLLNAAEGTSGLYFSYDVNLTLCLQRLHELGNESKLLPLWRQAEPRFLWNSYMLEALIDNKLDSYVLPIIQGSYQNFQAAIGRKVVDVTLIARRCTRRTGTRMWRRGADMEGYVANFVESEQILQSNGFTASFVQVRGSMPFLWEQIVDLTYKPKFEIVRPEEACRVAERHFLDLSNKYGSVLAVDLVNKHGSEGRLSERFANAMQTIRNDDIRYVHFDFHQICGHIHFERLSLLYNQIEDYLNKHGYFLLNEKGEKVSGQTGVVRTNCIDCLDRTNVTQSMIARKALESQLKQIGIFGSDDSISAYPYFDASYKILWANHGDHISIQYSGTPALKGDFVRYGNRTVQGILKDGWNALARYYLNNFVDGTKQDAIDLLQGHYIVSLSRDMSSPTKAGALETYASFRLALALVLTGLMFALMSLRQAQINVRHILLSLVWASLSLGIAAFVRANGRLFTNRPRLLRSKH</sequence>
<evidence type="ECO:0000313" key="4">
    <source>
        <dbReference type="EnsemblPlants" id="Ma05_p21500.1"/>
    </source>
</evidence>
<evidence type="ECO:0000259" key="2">
    <source>
        <dbReference type="PROSITE" id="PS50275"/>
    </source>
</evidence>
<dbReference type="GO" id="GO:0005783">
    <property type="term" value="C:endoplasmic reticulum"/>
    <property type="evidence" value="ECO:0000318"/>
    <property type="project" value="GO_Central"/>
</dbReference>
<dbReference type="PROSITE" id="PS50275">
    <property type="entry name" value="SAC"/>
    <property type="match status" value="1"/>
</dbReference>
<dbReference type="Gramene" id="Ma05_t21500.2">
    <property type="protein sequence ID" value="Ma05_p21500.2"/>
    <property type="gene ID" value="Ma05_g21500"/>
</dbReference>
<gene>
    <name evidence="3" type="ORF">GSMUA_273470.1</name>
</gene>
<dbReference type="Proteomes" id="UP000012960">
    <property type="component" value="Unplaced"/>
</dbReference>
<dbReference type="AlphaFoldDB" id="A0A804J6Z8"/>
<accession>A0A804J6Z8</accession>
<keyword evidence="5" id="KW-1185">Reference proteome</keyword>
<feature type="transmembrane region" description="Helical" evidence="1">
    <location>
        <begin position="563"/>
        <end position="582"/>
    </location>
</feature>
<dbReference type="PANTHER" id="PTHR45662">
    <property type="entry name" value="PHOSPHATIDYLINOSITIDE PHOSPHATASE SAC1"/>
    <property type="match status" value="1"/>
</dbReference>
<dbReference type="EnsemblPlants" id="Ma05_t21500.1">
    <property type="protein sequence ID" value="Ma05_p21500.1"/>
    <property type="gene ID" value="Ma05_g21500"/>
</dbReference>
<dbReference type="GO" id="GO:0046856">
    <property type="term" value="P:phosphatidylinositol dephosphorylation"/>
    <property type="evidence" value="ECO:0000318"/>
    <property type="project" value="GO_Central"/>
</dbReference>
<dbReference type="Pfam" id="PF02383">
    <property type="entry name" value="Syja_N"/>
    <property type="match status" value="1"/>
</dbReference>
<feature type="domain" description="SAC" evidence="2">
    <location>
        <begin position="133"/>
        <end position="461"/>
    </location>
</feature>
<dbReference type="InterPro" id="IPR002013">
    <property type="entry name" value="SAC_dom"/>
</dbReference>
<dbReference type="EMBL" id="HG996470">
    <property type="protein sequence ID" value="CAG1839170.1"/>
    <property type="molecule type" value="Genomic_DNA"/>
</dbReference>
<dbReference type="PANTHER" id="PTHR45662:SF2">
    <property type="entry name" value="PHOSPHATIDYLINOSITOL-3-PHOSPHATASE SAC1"/>
    <property type="match status" value="1"/>
</dbReference>
<keyword evidence="1" id="KW-1133">Transmembrane helix</keyword>
<dbReference type="InParanoid" id="A0A804J6Z8"/>
<protein>
    <submittedName>
        <fullName evidence="3">(wild Malaysian banana) hypothetical protein</fullName>
    </submittedName>
</protein>
<keyword evidence="1" id="KW-0472">Membrane</keyword>
<dbReference type="Gramene" id="Ma05_t21500.1">
    <property type="protein sequence ID" value="Ma05_p21500.1"/>
    <property type="gene ID" value="Ma05_g21500"/>
</dbReference>
<dbReference type="GO" id="GO:0043812">
    <property type="term" value="F:phosphatidylinositol-4-phosphate phosphatase activity"/>
    <property type="evidence" value="ECO:0000318"/>
    <property type="project" value="GO_Central"/>
</dbReference>
<reference evidence="4" key="2">
    <citation type="submission" date="2021-05" db="UniProtKB">
        <authorList>
            <consortium name="EnsemblPlants"/>
        </authorList>
    </citation>
    <scope>IDENTIFICATION</scope>
    <source>
        <strain evidence="4">subsp. malaccensis</strain>
    </source>
</reference>
<evidence type="ECO:0000256" key="1">
    <source>
        <dbReference type="SAM" id="Phobius"/>
    </source>
</evidence>
<dbReference type="EnsemblPlants" id="Ma05_t21500.2">
    <property type="protein sequence ID" value="Ma05_p21500.2"/>
    <property type="gene ID" value="Ma05_g21500"/>
</dbReference>
<evidence type="ECO:0000313" key="5">
    <source>
        <dbReference type="Proteomes" id="UP000012960"/>
    </source>
</evidence>
<dbReference type="SMR" id="A0A804J6Z8"/>
<feature type="transmembrane region" description="Helical" evidence="1">
    <location>
        <begin position="532"/>
        <end position="551"/>
    </location>
</feature>
<keyword evidence="1" id="KW-0812">Transmembrane</keyword>
<dbReference type="OrthoDB" id="405996at2759"/>